<feature type="domain" description="Phosphoribosyltransferase" evidence="3">
    <location>
        <begin position="20"/>
        <end position="172"/>
    </location>
</feature>
<dbReference type="PANTHER" id="PTHR43340:SF1">
    <property type="entry name" value="HYPOXANTHINE PHOSPHORIBOSYLTRANSFERASE"/>
    <property type="match status" value="1"/>
</dbReference>
<dbReference type="InterPro" id="IPR050408">
    <property type="entry name" value="HGPRT"/>
</dbReference>
<keyword evidence="4" id="KW-0808">Transferase</keyword>
<dbReference type="GO" id="GO:0005829">
    <property type="term" value="C:cytosol"/>
    <property type="evidence" value="ECO:0007669"/>
    <property type="project" value="TreeGrafter"/>
</dbReference>
<dbReference type="GO" id="GO:0004422">
    <property type="term" value="F:hypoxanthine phosphoribosyltransferase activity"/>
    <property type="evidence" value="ECO:0007669"/>
    <property type="project" value="TreeGrafter"/>
</dbReference>
<keyword evidence="4" id="KW-0328">Glycosyltransferase</keyword>
<dbReference type="InterPro" id="IPR000836">
    <property type="entry name" value="PRTase_dom"/>
</dbReference>
<reference evidence="4" key="2">
    <citation type="submission" date="2021-04" db="EMBL/GenBank/DDBJ databases">
        <authorList>
            <person name="Gilroy R."/>
        </authorList>
    </citation>
    <scope>NUCLEOTIDE SEQUENCE</scope>
    <source>
        <strain evidence="4">ChiBcec15-1070</strain>
    </source>
</reference>
<dbReference type="Proteomes" id="UP000823926">
    <property type="component" value="Unassembled WGS sequence"/>
</dbReference>
<reference evidence="4" key="1">
    <citation type="journal article" date="2021" name="PeerJ">
        <title>Extensive microbial diversity within the chicken gut microbiome revealed by metagenomics and culture.</title>
        <authorList>
            <person name="Gilroy R."/>
            <person name="Ravi A."/>
            <person name="Getino M."/>
            <person name="Pursley I."/>
            <person name="Horton D.L."/>
            <person name="Alikhan N.F."/>
            <person name="Baker D."/>
            <person name="Gharbi K."/>
            <person name="Hall N."/>
            <person name="Watson M."/>
            <person name="Adriaenssens E.M."/>
            <person name="Foster-Nyarko E."/>
            <person name="Jarju S."/>
            <person name="Secka A."/>
            <person name="Antonio M."/>
            <person name="Oren A."/>
            <person name="Chaudhuri R.R."/>
            <person name="La Ragione R."/>
            <person name="Hildebrand F."/>
            <person name="Pallen M.J."/>
        </authorList>
    </citation>
    <scope>NUCLEOTIDE SEQUENCE</scope>
    <source>
        <strain evidence="4">ChiBcec15-1070</strain>
    </source>
</reference>
<accession>A0A9D1QB04</accession>
<comment type="catalytic activity">
    <reaction evidence="1">
        <text>GMP + diphosphate = guanine + 5-phospho-alpha-D-ribose 1-diphosphate</text>
        <dbReference type="Rhea" id="RHEA:25424"/>
        <dbReference type="ChEBI" id="CHEBI:16235"/>
        <dbReference type="ChEBI" id="CHEBI:33019"/>
        <dbReference type="ChEBI" id="CHEBI:58017"/>
        <dbReference type="ChEBI" id="CHEBI:58115"/>
        <dbReference type="EC" id="2.4.2.8"/>
    </reaction>
    <physiologicalReaction direction="right-to-left" evidence="1">
        <dbReference type="Rhea" id="RHEA:25426"/>
    </physiologicalReaction>
</comment>
<proteinExistence type="predicted"/>
<sequence>MEPFCTLHNRRFELYIPAETIHRAITRVAEQINQDYTNIVRPLLLVTLSGAVVFGGELFRQLRGPFEIAFVKLASYGAGTTSSGVVSVDVPLTADVRGRDVLIAEDVVDTGTTIHRLRDMLNECGARSIRVATLLLKPDIYYHRPERPNPMPIDYVALESEPKFIVGYGMDYDEQGRNLGALYTLCEEKTHE</sequence>
<dbReference type="Pfam" id="PF00156">
    <property type="entry name" value="Pribosyltran"/>
    <property type="match status" value="1"/>
</dbReference>
<protein>
    <submittedName>
        <fullName evidence="4">Hypoxanthine phosphoribosyltransferase</fullName>
    </submittedName>
</protein>
<evidence type="ECO:0000313" key="5">
    <source>
        <dbReference type="Proteomes" id="UP000823926"/>
    </source>
</evidence>
<evidence type="ECO:0000259" key="3">
    <source>
        <dbReference type="Pfam" id="PF00156"/>
    </source>
</evidence>
<dbReference type="EMBL" id="DXHL01000002">
    <property type="protein sequence ID" value="HIW09892.1"/>
    <property type="molecule type" value="Genomic_DNA"/>
</dbReference>
<dbReference type="InterPro" id="IPR029057">
    <property type="entry name" value="PRTase-like"/>
</dbReference>
<evidence type="ECO:0000256" key="1">
    <source>
        <dbReference type="ARBA" id="ARBA00048811"/>
    </source>
</evidence>
<dbReference type="GO" id="GO:0000287">
    <property type="term" value="F:magnesium ion binding"/>
    <property type="evidence" value="ECO:0007669"/>
    <property type="project" value="TreeGrafter"/>
</dbReference>
<dbReference type="GO" id="GO:0046100">
    <property type="term" value="P:hypoxanthine metabolic process"/>
    <property type="evidence" value="ECO:0007669"/>
    <property type="project" value="TreeGrafter"/>
</dbReference>
<dbReference type="GO" id="GO:0032264">
    <property type="term" value="P:IMP salvage"/>
    <property type="evidence" value="ECO:0007669"/>
    <property type="project" value="TreeGrafter"/>
</dbReference>
<evidence type="ECO:0000313" key="4">
    <source>
        <dbReference type="EMBL" id="HIW09892.1"/>
    </source>
</evidence>
<comment type="catalytic activity">
    <reaction evidence="2">
        <text>IMP + diphosphate = hypoxanthine + 5-phospho-alpha-D-ribose 1-diphosphate</text>
        <dbReference type="Rhea" id="RHEA:17973"/>
        <dbReference type="ChEBI" id="CHEBI:17368"/>
        <dbReference type="ChEBI" id="CHEBI:33019"/>
        <dbReference type="ChEBI" id="CHEBI:58017"/>
        <dbReference type="ChEBI" id="CHEBI:58053"/>
        <dbReference type="EC" id="2.4.2.8"/>
    </reaction>
    <physiologicalReaction direction="right-to-left" evidence="2">
        <dbReference type="Rhea" id="RHEA:17975"/>
    </physiologicalReaction>
</comment>
<dbReference type="AlphaFoldDB" id="A0A9D1QB04"/>
<evidence type="ECO:0000256" key="2">
    <source>
        <dbReference type="ARBA" id="ARBA00049402"/>
    </source>
</evidence>
<organism evidence="4 5">
    <name type="scientific">Candidatus Rikenella faecigallinarum</name>
    <dbReference type="NCBI Taxonomy" id="2838745"/>
    <lineage>
        <taxon>Bacteria</taxon>
        <taxon>Pseudomonadati</taxon>
        <taxon>Bacteroidota</taxon>
        <taxon>Bacteroidia</taxon>
        <taxon>Bacteroidales</taxon>
        <taxon>Rikenellaceae</taxon>
        <taxon>Rikenella</taxon>
    </lineage>
</organism>
<name>A0A9D1QB04_9BACT</name>
<dbReference type="SUPFAM" id="SSF53271">
    <property type="entry name" value="PRTase-like"/>
    <property type="match status" value="1"/>
</dbReference>
<dbReference type="GO" id="GO:0006178">
    <property type="term" value="P:guanine salvage"/>
    <property type="evidence" value="ECO:0007669"/>
    <property type="project" value="TreeGrafter"/>
</dbReference>
<dbReference type="GO" id="GO:0032263">
    <property type="term" value="P:GMP salvage"/>
    <property type="evidence" value="ECO:0007669"/>
    <property type="project" value="TreeGrafter"/>
</dbReference>
<dbReference type="Gene3D" id="3.40.50.2020">
    <property type="match status" value="1"/>
</dbReference>
<gene>
    <name evidence="4" type="ORF">H9888_00165</name>
</gene>
<dbReference type="CDD" id="cd06223">
    <property type="entry name" value="PRTases_typeI"/>
    <property type="match status" value="1"/>
</dbReference>
<comment type="caution">
    <text evidence="4">The sequence shown here is derived from an EMBL/GenBank/DDBJ whole genome shotgun (WGS) entry which is preliminary data.</text>
</comment>
<dbReference type="PANTHER" id="PTHR43340">
    <property type="entry name" value="HYPOXANTHINE-GUANINE PHOSPHORIBOSYLTRANSFERASE"/>
    <property type="match status" value="1"/>
</dbReference>